<proteinExistence type="predicted"/>
<comment type="caution">
    <text evidence="2">The sequence shown here is derived from an EMBL/GenBank/DDBJ whole genome shotgun (WGS) entry which is preliminary data.</text>
</comment>
<evidence type="ECO:0000313" key="2">
    <source>
        <dbReference type="EMBL" id="GJT33529.1"/>
    </source>
</evidence>
<dbReference type="PANTHER" id="PTHR48475">
    <property type="entry name" value="RIBONUCLEASE H"/>
    <property type="match status" value="1"/>
</dbReference>
<evidence type="ECO:0000256" key="1">
    <source>
        <dbReference type="SAM" id="MobiDB-lite"/>
    </source>
</evidence>
<name>A0ABQ5D3F8_9ASTR</name>
<dbReference type="InterPro" id="IPR036397">
    <property type="entry name" value="RNaseH_sf"/>
</dbReference>
<feature type="compositionally biased region" description="Basic and acidic residues" evidence="1">
    <location>
        <begin position="1"/>
        <end position="12"/>
    </location>
</feature>
<dbReference type="GO" id="GO:0003964">
    <property type="term" value="F:RNA-directed DNA polymerase activity"/>
    <property type="evidence" value="ECO:0007669"/>
    <property type="project" value="UniProtKB-KW"/>
</dbReference>
<reference evidence="2" key="2">
    <citation type="submission" date="2022-01" db="EMBL/GenBank/DDBJ databases">
        <authorList>
            <person name="Yamashiro T."/>
            <person name="Shiraishi A."/>
            <person name="Satake H."/>
            <person name="Nakayama K."/>
        </authorList>
    </citation>
    <scope>NUCLEOTIDE SEQUENCE</scope>
</reference>
<sequence length="382" mass="43464">MPREMFKNRREQVPNVRPPKHELGSVAKTRRTKILGPAPAHAPVKAGSLIPCEVPGDGTECFALADLWKFTPYYDLYCCYFFLLPNSFGDSDFLLSREADSFLEAILIVTTHFPSKVRTYLPDVRTVLRSREPRSRSSVQIGKTLYENVTVLNEIKMNVFHLETLNMVTFRGDSRTPWFADFANYHAGGFIVKGMSTQQKNKFFKDVKHYFWDDPFLFKICADQVIRRCVHGNEALEILSACHNGPAGGHHGVTSQPKRYLTPFLLGTPSIKMTTSLSRTLLTSLHAYHHTNSGQWEVSNRGLKRILERTIGENRASWSDKLDDALWAFRTAYKTPIGCTPYKLVYGKACHLPIELEHKAYWALKQANFDPIITGDTEVSNQ</sequence>
<dbReference type="Gene3D" id="3.30.420.10">
    <property type="entry name" value="Ribonuclease H-like superfamily/Ribonuclease H"/>
    <property type="match status" value="1"/>
</dbReference>
<dbReference type="Proteomes" id="UP001151760">
    <property type="component" value="Unassembled WGS sequence"/>
</dbReference>
<gene>
    <name evidence="2" type="ORF">Tco_0923948</name>
</gene>
<protein>
    <submittedName>
        <fullName evidence="2">Reverse transcriptase domain-containing protein</fullName>
    </submittedName>
</protein>
<accession>A0ABQ5D3F8</accession>
<dbReference type="PANTHER" id="PTHR48475:SF1">
    <property type="entry name" value="RNASE H TYPE-1 DOMAIN-CONTAINING PROTEIN"/>
    <property type="match status" value="1"/>
</dbReference>
<dbReference type="InterPro" id="IPR012337">
    <property type="entry name" value="RNaseH-like_sf"/>
</dbReference>
<organism evidence="2 3">
    <name type="scientific">Tanacetum coccineum</name>
    <dbReference type="NCBI Taxonomy" id="301880"/>
    <lineage>
        <taxon>Eukaryota</taxon>
        <taxon>Viridiplantae</taxon>
        <taxon>Streptophyta</taxon>
        <taxon>Embryophyta</taxon>
        <taxon>Tracheophyta</taxon>
        <taxon>Spermatophyta</taxon>
        <taxon>Magnoliopsida</taxon>
        <taxon>eudicotyledons</taxon>
        <taxon>Gunneridae</taxon>
        <taxon>Pentapetalae</taxon>
        <taxon>asterids</taxon>
        <taxon>campanulids</taxon>
        <taxon>Asterales</taxon>
        <taxon>Asteraceae</taxon>
        <taxon>Asteroideae</taxon>
        <taxon>Anthemideae</taxon>
        <taxon>Anthemidinae</taxon>
        <taxon>Tanacetum</taxon>
    </lineage>
</organism>
<keyword evidence="2" id="KW-0548">Nucleotidyltransferase</keyword>
<reference evidence="2" key="1">
    <citation type="journal article" date="2022" name="Int. J. Mol. Sci.">
        <title>Draft Genome of Tanacetum Coccineum: Genomic Comparison of Closely Related Tanacetum-Family Plants.</title>
        <authorList>
            <person name="Yamashiro T."/>
            <person name="Shiraishi A."/>
            <person name="Nakayama K."/>
            <person name="Satake H."/>
        </authorList>
    </citation>
    <scope>NUCLEOTIDE SEQUENCE</scope>
</reference>
<keyword evidence="2" id="KW-0808">Transferase</keyword>
<keyword evidence="2" id="KW-0695">RNA-directed DNA polymerase</keyword>
<dbReference type="EMBL" id="BQNB010014886">
    <property type="protein sequence ID" value="GJT33529.1"/>
    <property type="molecule type" value="Genomic_DNA"/>
</dbReference>
<dbReference type="SUPFAM" id="SSF53098">
    <property type="entry name" value="Ribonuclease H-like"/>
    <property type="match status" value="1"/>
</dbReference>
<keyword evidence="3" id="KW-1185">Reference proteome</keyword>
<feature type="region of interest" description="Disordered" evidence="1">
    <location>
        <begin position="1"/>
        <end position="20"/>
    </location>
</feature>
<evidence type="ECO:0000313" key="3">
    <source>
        <dbReference type="Proteomes" id="UP001151760"/>
    </source>
</evidence>